<protein>
    <submittedName>
        <fullName evidence="2">Uncharacterized protein</fullName>
    </submittedName>
</protein>
<feature type="transmembrane region" description="Helical" evidence="1">
    <location>
        <begin position="43"/>
        <end position="61"/>
    </location>
</feature>
<dbReference type="AlphaFoldDB" id="A0A8H8NPV8"/>
<accession>A0A8H8NPV8</accession>
<dbReference type="EMBL" id="CP059659">
    <property type="protein sequence ID" value="QRW17260.1"/>
    <property type="molecule type" value="Genomic_DNA"/>
</dbReference>
<dbReference type="GeneID" id="67027541"/>
<feature type="transmembrane region" description="Helical" evidence="1">
    <location>
        <begin position="15"/>
        <end position="36"/>
    </location>
</feature>
<proteinExistence type="predicted"/>
<gene>
    <name evidence="2" type="ORF">RhiXN_05262</name>
</gene>
<evidence type="ECO:0000256" key="1">
    <source>
        <dbReference type="SAM" id="Phobius"/>
    </source>
</evidence>
<keyword evidence="1" id="KW-1133">Transmembrane helix</keyword>
<sequence length="173" mass="18628">MNANPLNINASTPSILLRALLSNLISIGGILARNAALKLESKLLVMFAMVCLPLFCYTSTLLSLRLRRPSFGPGPVEIPSLWNQTCLVAWGALSVVAIVERYLVVLLYMADAFGVSGDNVGFTGPARAVLSLGLFEIWIASCIMAECWRPTPVAPSDISTLDHDKKSPIILSV</sequence>
<name>A0A8H8NPV8_9AGAM</name>
<organism evidence="2 3">
    <name type="scientific">Rhizoctonia solani</name>
    <dbReference type="NCBI Taxonomy" id="456999"/>
    <lineage>
        <taxon>Eukaryota</taxon>
        <taxon>Fungi</taxon>
        <taxon>Dikarya</taxon>
        <taxon>Basidiomycota</taxon>
        <taxon>Agaricomycotina</taxon>
        <taxon>Agaricomycetes</taxon>
        <taxon>Cantharellales</taxon>
        <taxon>Ceratobasidiaceae</taxon>
        <taxon>Rhizoctonia</taxon>
    </lineage>
</organism>
<dbReference type="KEGG" id="rsx:RhiXN_05262"/>
<dbReference type="Proteomes" id="UP000650533">
    <property type="component" value="Chromosome 2"/>
</dbReference>
<feature type="transmembrane region" description="Helical" evidence="1">
    <location>
        <begin position="81"/>
        <end position="99"/>
    </location>
</feature>
<evidence type="ECO:0000313" key="2">
    <source>
        <dbReference type="EMBL" id="QRW17260.1"/>
    </source>
</evidence>
<keyword evidence="1" id="KW-0812">Transmembrane</keyword>
<reference evidence="2" key="1">
    <citation type="submission" date="2020-05" db="EMBL/GenBank/DDBJ databases">
        <title>Evolutionary and genomic comparisons of hybrid uninucleate and nonhybrid Rhizoctonia fungi.</title>
        <authorList>
            <person name="Li C."/>
            <person name="Chen X."/>
        </authorList>
    </citation>
    <scope>NUCLEOTIDE SEQUENCE</scope>
    <source>
        <strain evidence="2">AG-1 IA</strain>
    </source>
</reference>
<dbReference type="RefSeq" id="XP_043177497.1">
    <property type="nucleotide sequence ID" value="XM_043325078.1"/>
</dbReference>
<keyword evidence="1" id="KW-0472">Membrane</keyword>
<evidence type="ECO:0000313" key="3">
    <source>
        <dbReference type="Proteomes" id="UP000650533"/>
    </source>
</evidence>